<gene>
    <name evidence="3" type="ORF">GGQ66_000787</name>
</gene>
<protein>
    <submittedName>
        <fullName evidence="3">Short-subunit dehydrogenase</fullName>
    </submittedName>
</protein>
<dbReference type="GO" id="GO:0016491">
    <property type="term" value="F:oxidoreductase activity"/>
    <property type="evidence" value="ECO:0007669"/>
    <property type="project" value="UniProtKB-KW"/>
</dbReference>
<sequence length="256" mass="27271">MVCEDSRQDKVAWITGASSGIGRALALRLARDGWKVAASARRAGELGALSRESGGTIQPFPLDVCDRDGVQATLSAIERGLGPVSLAVFAAGTYVRDTPSRFDVDAMRRMVELNLMGTGNCLEAVIPRMVARGQGQIGLVGSVSGYGGLPGGGVYGATKSALITMAEAMVPELRLKGVRLSVINPGFVKTALTDANDFPMPFMISAEDAAERIVKGLKAGRFEIAFPRRMALSLKFLSLLPYPLYFTLTSKMLRRG</sequence>
<dbReference type="Proteomes" id="UP000584824">
    <property type="component" value="Unassembled WGS sequence"/>
</dbReference>
<proteinExistence type="inferred from homology"/>
<evidence type="ECO:0000256" key="2">
    <source>
        <dbReference type="ARBA" id="ARBA00023002"/>
    </source>
</evidence>
<comment type="similarity">
    <text evidence="1">Belongs to the short-chain dehydrogenases/reductases (SDR) family.</text>
</comment>
<dbReference type="InterPro" id="IPR036291">
    <property type="entry name" value="NAD(P)-bd_dom_sf"/>
</dbReference>
<accession>A0A7W6NZI1</accession>
<dbReference type="SUPFAM" id="SSF51735">
    <property type="entry name" value="NAD(P)-binding Rossmann-fold domains"/>
    <property type="match status" value="1"/>
</dbReference>
<dbReference type="PANTHER" id="PTHR44196">
    <property type="entry name" value="DEHYDROGENASE/REDUCTASE SDR FAMILY MEMBER 7B"/>
    <property type="match status" value="1"/>
</dbReference>
<dbReference type="EMBL" id="JACIDU010000002">
    <property type="protein sequence ID" value="MBB4102259.1"/>
    <property type="molecule type" value="Genomic_DNA"/>
</dbReference>
<evidence type="ECO:0000313" key="3">
    <source>
        <dbReference type="EMBL" id="MBB4102259.1"/>
    </source>
</evidence>
<dbReference type="RefSeq" id="WP_183789601.1">
    <property type="nucleotide sequence ID" value="NZ_JACIDU010000002.1"/>
</dbReference>
<evidence type="ECO:0000256" key="1">
    <source>
        <dbReference type="ARBA" id="ARBA00006484"/>
    </source>
</evidence>
<dbReference type="AlphaFoldDB" id="A0A7W6NZI1"/>
<dbReference type="GO" id="GO:0016020">
    <property type="term" value="C:membrane"/>
    <property type="evidence" value="ECO:0007669"/>
    <property type="project" value="TreeGrafter"/>
</dbReference>
<organism evidence="3 4">
    <name type="scientific">Allorhizobium borbori</name>
    <dbReference type="NCBI Taxonomy" id="485907"/>
    <lineage>
        <taxon>Bacteria</taxon>
        <taxon>Pseudomonadati</taxon>
        <taxon>Pseudomonadota</taxon>
        <taxon>Alphaproteobacteria</taxon>
        <taxon>Hyphomicrobiales</taxon>
        <taxon>Rhizobiaceae</taxon>
        <taxon>Rhizobium/Agrobacterium group</taxon>
        <taxon>Allorhizobium</taxon>
    </lineage>
</organism>
<dbReference type="PRINTS" id="PR00081">
    <property type="entry name" value="GDHRDH"/>
</dbReference>
<dbReference type="InterPro" id="IPR002347">
    <property type="entry name" value="SDR_fam"/>
</dbReference>
<reference evidence="3 4" key="1">
    <citation type="submission" date="2020-08" db="EMBL/GenBank/DDBJ databases">
        <title>Genomic Encyclopedia of Type Strains, Phase IV (KMG-IV): sequencing the most valuable type-strain genomes for metagenomic binning, comparative biology and taxonomic classification.</title>
        <authorList>
            <person name="Goeker M."/>
        </authorList>
    </citation>
    <scope>NUCLEOTIDE SEQUENCE [LARGE SCALE GENOMIC DNA]</scope>
    <source>
        <strain evidence="3 4">DSM 26385</strain>
    </source>
</reference>
<evidence type="ECO:0000313" key="4">
    <source>
        <dbReference type="Proteomes" id="UP000584824"/>
    </source>
</evidence>
<keyword evidence="4" id="KW-1185">Reference proteome</keyword>
<name>A0A7W6NZI1_9HYPH</name>
<comment type="caution">
    <text evidence="3">The sequence shown here is derived from an EMBL/GenBank/DDBJ whole genome shotgun (WGS) entry which is preliminary data.</text>
</comment>
<dbReference type="Pfam" id="PF00106">
    <property type="entry name" value="adh_short"/>
    <property type="match status" value="1"/>
</dbReference>
<dbReference type="PANTHER" id="PTHR44196:SF1">
    <property type="entry name" value="DEHYDROGENASE_REDUCTASE SDR FAMILY MEMBER 7B"/>
    <property type="match status" value="1"/>
</dbReference>
<keyword evidence="2" id="KW-0560">Oxidoreductase</keyword>
<dbReference type="Gene3D" id="3.40.50.720">
    <property type="entry name" value="NAD(P)-binding Rossmann-like Domain"/>
    <property type="match status" value="1"/>
</dbReference>